<dbReference type="STRING" id="637910.ROD_02391"/>
<evidence type="ECO:0000313" key="3">
    <source>
        <dbReference type="Proteomes" id="UP000001889"/>
    </source>
</evidence>
<evidence type="ECO:0000313" key="2">
    <source>
        <dbReference type="EMBL" id="CBG87018.1"/>
    </source>
</evidence>
<keyword evidence="3" id="KW-1185">Reference proteome</keyword>
<dbReference type="Proteomes" id="UP000001889">
    <property type="component" value="Chromosome"/>
</dbReference>
<reference evidence="2 3" key="1">
    <citation type="journal article" date="2010" name="J. Bacteriol.">
        <title>The Citrobacter rodentium genome sequence reveals convergent evolution with human pathogenic Escherichia coli.</title>
        <authorList>
            <person name="Petty N.K."/>
            <person name="Bulgin R."/>
            <person name="Crepin V.F."/>
            <person name="Cerdeno-Tarraga A.M."/>
            <person name="Schroeder G.N."/>
            <person name="Quail M.A."/>
            <person name="Lennard N."/>
            <person name="Corton C."/>
            <person name="Barron A."/>
            <person name="Clark L."/>
            <person name="Toribio A.L."/>
            <person name="Parkhill J."/>
            <person name="Dougan G."/>
            <person name="Frankel G."/>
            <person name="Thomson N.R."/>
        </authorList>
    </citation>
    <scope>NUCLEOTIDE SEQUENCE [LARGE SCALE GENOMIC DNA]</scope>
    <source>
        <strain evidence="2 3">ICC168</strain>
    </source>
</reference>
<dbReference type="AlphaFoldDB" id="D2TJ15"/>
<evidence type="ECO:0000259" key="1">
    <source>
        <dbReference type="Pfam" id="PF14301"/>
    </source>
</evidence>
<dbReference type="RefSeq" id="WP_012904615.1">
    <property type="nucleotide sequence ID" value="NC_013716.1"/>
</dbReference>
<dbReference type="InterPro" id="IPR025484">
    <property type="entry name" value="DUF4376"/>
</dbReference>
<gene>
    <name evidence="2" type="ordered locus">ROD_02391</name>
</gene>
<proteinExistence type="predicted"/>
<accession>D2TJ15</accession>
<dbReference type="EMBL" id="FN543502">
    <property type="protein sequence ID" value="CBG87018.1"/>
    <property type="molecule type" value="Genomic_DNA"/>
</dbReference>
<organism evidence="2 3">
    <name type="scientific">Citrobacter rodentium (strain ICC168)</name>
    <name type="common">Citrobacter freundii biotype 4280</name>
    <dbReference type="NCBI Taxonomy" id="637910"/>
    <lineage>
        <taxon>Bacteria</taxon>
        <taxon>Pseudomonadati</taxon>
        <taxon>Pseudomonadota</taxon>
        <taxon>Gammaproteobacteria</taxon>
        <taxon>Enterobacterales</taxon>
        <taxon>Enterobacteriaceae</taxon>
        <taxon>Citrobacter</taxon>
    </lineage>
</organism>
<sequence length="190" mass="21478">MMQIKEITSPRYTESGAIDCDVLFEEMEAPVPYTATPDDTAKTGQQIWQELQSGKWGEITPFTASPELIAAAKDAKKREIEAWRTEQEAQPFTFEWNGHTWNAGPDSMTRLYPVVMAAKSDTARTALAWGDADNQQVKLSMPELEELAAAMAQAQVERNDEIYQRQREMKEELNNLDDLRSIRAMTISSS</sequence>
<dbReference type="HOGENOM" id="CLU_110174_0_0_6"/>
<feature type="domain" description="DUF4376" evidence="1">
    <location>
        <begin position="71"/>
        <end position="176"/>
    </location>
</feature>
<name>D2TJ15_CITRI</name>
<dbReference type="Pfam" id="PF14301">
    <property type="entry name" value="DUF4376"/>
    <property type="match status" value="1"/>
</dbReference>
<dbReference type="eggNOG" id="COG2801">
    <property type="taxonomic scope" value="Bacteria"/>
</dbReference>
<protein>
    <submittedName>
        <fullName evidence="2">Phage tail fibre protein</fullName>
    </submittedName>
</protein>
<dbReference type="KEGG" id="cro:ROD_02391"/>